<dbReference type="OrthoDB" id="7450771at2"/>
<evidence type="ECO:0000313" key="2">
    <source>
        <dbReference type="Proteomes" id="UP000058012"/>
    </source>
</evidence>
<name>A0A117UXV0_9SPHN</name>
<proteinExistence type="predicted"/>
<gene>
    <name evidence="1" type="ORF">AQZ52_06380</name>
</gene>
<protein>
    <recommendedName>
        <fullName evidence="3">DUF937 domain-containing protein</fullName>
    </recommendedName>
</protein>
<reference evidence="1 2" key="1">
    <citation type="submission" date="2015-10" db="EMBL/GenBank/DDBJ databases">
        <title>Draft genome sequence of Novosphingobium fuchskuhlense DSM 25065 isolated from a surface water sample of the southwest basin of Lake Grosse Fuchskuhle.</title>
        <authorList>
            <person name="Ruckert C."/>
            <person name="Winkler A."/>
            <person name="Glaeser J."/>
            <person name="Grossart H.-P."/>
            <person name="Kalinowski J."/>
            <person name="Glaeser S."/>
        </authorList>
    </citation>
    <scope>NUCLEOTIDE SEQUENCE [LARGE SCALE GENOMIC DNA]</scope>
    <source>
        <strain evidence="1 2">FNE08-7</strain>
    </source>
</reference>
<organism evidence="1 2">
    <name type="scientific">Novosphingobium fuchskuhlense</name>
    <dbReference type="NCBI Taxonomy" id="1117702"/>
    <lineage>
        <taxon>Bacteria</taxon>
        <taxon>Pseudomonadati</taxon>
        <taxon>Pseudomonadota</taxon>
        <taxon>Alphaproteobacteria</taxon>
        <taxon>Sphingomonadales</taxon>
        <taxon>Sphingomonadaceae</taxon>
        <taxon>Novosphingobium</taxon>
    </lineage>
</organism>
<sequence length="119" mass="11635">MSIFDQILGQISSNVDVKNLAAKVGIDPTMVETAIAGLAAGHAAPTDTVETAAANTGIDAGILQQIVGHIGGEGSLASFATALGQHPDAANMLGGLLGGKDGENPLGNLGGLASGLFKS</sequence>
<dbReference type="AlphaFoldDB" id="A0A117UXV0"/>
<comment type="caution">
    <text evidence="1">The sequence shown here is derived from an EMBL/GenBank/DDBJ whole genome shotgun (WGS) entry which is preliminary data.</text>
</comment>
<keyword evidence="2" id="KW-1185">Reference proteome</keyword>
<dbReference type="Proteomes" id="UP000058012">
    <property type="component" value="Unassembled WGS sequence"/>
</dbReference>
<accession>A0A117UXV0</accession>
<dbReference type="STRING" id="1117702.AQZ52_06380"/>
<dbReference type="EMBL" id="LLZS01000003">
    <property type="protein sequence ID" value="KUR72837.1"/>
    <property type="molecule type" value="Genomic_DNA"/>
</dbReference>
<evidence type="ECO:0000313" key="1">
    <source>
        <dbReference type="EMBL" id="KUR72837.1"/>
    </source>
</evidence>
<evidence type="ECO:0008006" key="3">
    <source>
        <dbReference type="Google" id="ProtNLM"/>
    </source>
</evidence>
<dbReference type="RefSeq" id="WP_067907424.1">
    <property type="nucleotide sequence ID" value="NZ_KQ954244.1"/>
</dbReference>